<evidence type="ECO:0000256" key="2">
    <source>
        <dbReference type="ARBA" id="ARBA00022737"/>
    </source>
</evidence>
<keyword evidence="4" id="KW-0234">DNA repair</keyword>
<protein>
    <recommendedName>
        <fullName evidence="6">BRCT domain-containing protein</fullName>
    </recommendedName>
</protein>
<organism evidence="7 8">
    <name type="scientific">Albugo candida</name>
    <dbReference type="NCBI Taxonomy" id="65357"/>
    <lineage>
        <taxon>Eukaryota</taxon>
        <taxon>Sar</taxon>
        <taxon>Stramenopiles</taxon>
        <taxon>Oomycota</taxon>
        <taxon>Peronosporomycetes</taxon>
        <taxon>Albuginales</taxon>
        <taxon>Albuginaceae</taxon>
        <taxon>Albugo</taxon>
    </lineage>
</organism>
<keyword evidence="5" id="KW-0539">Nucleus</keyword>
<name>A0A024GR31_9STRA</name>
<dbReference type="Gene3D" id="3.40.50.10190">
    <property type="entry name" value="BRCT domain"/>
    <property type="match status" value="2"/>
</dbReference>
<evidence type="ECO:0000313" key="8">
    <source>
        <dbReference type="Proteomes" id="UP000053237"/>
    </source>
</evidence>
<dbReference type="STRING" id="65357.A0A024GR31"/>
<dbReference type="Proteomes" id="UP000053237">
    <property type="component" value="Unassembled WGS sequence"/>
</dbReference>
<dbReference type="InterPro" id="IPR013083">
    <property type="entry name" value="Znf_RING/FYVE/PHD"/>
</dbReference>
<comment type="subcellular location">
    <subcellularLocation>
        <location evidence="1">Nucleus</location>
    </subcellularLocation>
</comment>
<feature type="domain" description="BRCT" evidence="6">
    <location>
        <begin position="666"/>
        <end position="769"/>
    </location>
</feature>
<dbReference type="AlphaFoldDB" id="A0A024GR31"/>
<evidence type="ECO:0000259" key="6">
    <source>
        <dbReference type="PROSITE" id="PS50172"/>
    </source>
</evidence>
<sequence>MKSLTKYRNKGASLHIFSFQMDRALVLFFLVSATQVAILNSKALQEVEIETQIKKPPKFEAALTYKDKTAGKGDGQYDMVINFDDKNCNKKNYTYSSPIGAWEEDKVLVLRAPMKIASVRVYNGPTKKNEGWSLVSSYDAERAKAQNLLFFANRNISFDKKVSKSPLCFVKADGQTKSTTPEVFNGLLQDCKLDGGKCNGYDEMERSGAEIILQTSEKCDSKDSSGKGCKGYHGESAYRGWSGQRTIFYIRAAFIQSNYTNRPAIWMLNSQIVNAQQYLCNCRGMGEIGGCGELDIAEVIETDKEREYLSSENYCSDYKKLNCTNGFPNYAKRSFDMMNYVVIFDATKSLIKILVLGDHRGFTFSDDTLSDDFVTQLQEFELLCIHEYARDSQHLGCPKCRLPIYPSEIIRNHSLQNLLQAWQCVERSVENCIQDIEEDDTTAICSSLQSETTLLMTQELQELHKLVDEKAAFIQNFNDLSLPEVHSPSSVERDSFQVPVVPSTEDIVGDSEKPLSMVGETQECSAAVIETTHTCPKTYVLATSSLSKTQKSTVKQACEALGGDLKHKLEGGKESLSISSSVTHLITTSKSEALSTTQIVRRCKRTAKYMMALAHGTFIVDFAWIVASLAAAQWVDEENYEIAGDIHSQVMGKPSESRLNRLQTGQKSDLFSLFQFVLLFRLEDYEYQVDSLRAVVSAFDGHMTPEAHLMALDTGGSIRRTCVGIVPRGTSAQSAREKYHQYHIPIVQIAWIVDCISHLEILPFGEYFPY</sequence>
<dbReference type="InterPro" id="IPR001357">
    <property type="entry name" value="BRCT_dom"/>
</dbReference>
<dbReference type="GO" id="GO:0004842">
    <property type="term" value="F:ubiquitin-protein transferase activity"/>
    <property type="evidence" value="ECO:0007669"/>
    <property type="project" value="TreeGrafter"/>
</dbReference>
<dbReference type="PANTHER" id="PTHR13763">
    <property type="entry name" value="BREAST CANCER TYPE 1 SUSCEPTIBILITY PROTEIN BRCA1"/>
    <property type="match status" value="1"/>
</dbReference>
<dbReference type="SMART" id="SM00292">
    <property type="entry name" value="BRCT"/>
    <property type="match status" value="2"/>
</dbReference>
<evidence type="ECO:0000313" key="7">
    <source>
        <dbReference type="EMBL" id="CCI48813.1"/>
    </source>
</evidence>
<dbReference type="InterPro" id="IPR018805">
    <property type="entry name" value="YJL171C/Tos1_C"/>
</dbReference>
<dbReference type="GO" id="GO:0000724">
    <property type="term" value="P:double-strand break repair via homologous recombination"/>
    <property type="evidence" value="ECO:0007669"/>
    <property type="project" value="TreeGrafter"/>
</dbReference>
<dbReference type="SUPFAM" id="SSF52113">
    <property type="entry name" value="BRCT domain"/>
    <property type="match status" value="2"/>
</dbReference>
<gene>
    <name evidence="7" type="ORF">BN9_100120</name>
</gene>
<keyword evidence="2" id="KW-0677">Repeat</keyword>
<dbReference type="InterPro" id="IPR036420">
    <property type="entry name" value="BRCT_dom_sf"/>
</dbReference>
<dbReference type="PANTHER" id="PTHR13763:SF0">
    <property type="entry name" value="BREAST CANCER TYPE 1 SUSCEPTIBILITY PROTEIN"/>
    <property type="match status" value="1"/>
</dbReference>
<dbReference type="Pfam" id="PF00533">
    <property type="entry name" value="BRCT"/>
    <property type="match status" value="1"/>
</dbReference>
<comment type="caution">
    <text evidence="7">The sequence shown here is derived from an EMBL/GenBank/DDBJ whole genome shotgun (WGS) entry which is preliminary data.</text>
</comment>
<dbReference type="EMBL" id="CAIX01000249">
    <property type="protein sequence ID" value="CCI48813.1"/>
    <property type="molecule type" value="Genomic_DNA"/>
</dbReference>
<dbReference type="GO" id="GO:0005634">
    <property type="term" value="C:nucleus"/>
    <property type="evidence" value="ECO:0007669"/>
    <property type="project" value="UniProtKB-SubCell"/>
</dbReference>
<accession>A0A024GR31</accession>
<evidence type="ECO:0000256" key="3">
    <source>
        <dbReference type="ARBA" id="ARBA00022763"/>
    </source>
</evidence>
<dbReference type="OrthoDB" id="118256at2759"/>
<keyword evidence="8" id="KW-1185">Reference proteome</keyword>
<dbReference type="SUPFAM" id="SSF57850">
    <property type="entry name" value="RING/U-box"/>
    <property type="match status" value="1"/>
</dbReference>
<proteinExistence type="predicted"/>
<reference evidence="7 8" key="1">
    <citation type="submission" date="2012-05" db="EMBL/GenBank/DDBJ databases">
        <title>Recombination and specialization in a pathogen metapopulation.</title>
        <authorList>
            <person name="Gardiner A."/>
            <person name="Kemen E."/>
            <person name="Schultz-Larsen T."/>
            <person name="MacLean D."/>
            <person name="Van Oosterhout C."/>
            <person name="Jones J.D.G."/>
        </authorList>
    </citation>
    <scope>NUCLEOTIDE SEQUENCE [LARGE SCALE GENOMIC DNA]</scope>
    <source>
        <strain evidence="7 8">Ac Nc2</strain>
    </source>
</reference>
<dbReference type="Pfam" id="PF10287">
    <property type="entry name" value="YJL171C_Tos1_C"/>
    <property type="match status" value="1"/>
</dbReference>
<feature type="domain" description="BRCT" evidence="6">
    <location>
        <begin position="540"/>
        <end position="642"/>
    </location>
</feature>
<keyword evidence="3" id="KW-0227">DNA damage</keyword>
<dbReference type="PROSITE" id="PS50172">
    <property type="entry name" value="BRCT"/>
    <property type="match status" value="2"/>
</dbReference>
<evidence type="ECO:0000256" key="5">
    <source>
        <dbReference type="ARBA" id="ARBA00023242"/>
    </source>
</evidence>
<dbReference type="InParanoid" id="A0A024GR31"/>
<dbReference type="InterPro" id="IPR031099">
    <property type="entry name" value="BRCA1-associated"/>
</dbReference>
<dbReference type="Gene3D" id="3.30.40.10">
    <property type="entry name" value="Zinc/RING finger domain, C3HC4 (zinc finger)"/>
    <property type="match status" value="1"/>
</dbReference>
<evidence type="ECO:0000256" key="4">
    <source>
        <dbReference type="ARBA" id="ARBA00023204"/>
    </source>
</evidence>
<evidence type="ECO:0000256" key="1">
    <source>
        <dbReference type="ARBA" id="ARBA00004123"/>
    </source>
</evidence>
<dbReference type="GO" id="GO:0045944">
    <property type="term" value="P:positive regulation of transcription by RNA polymerase II"/>
    <property type="evidence" value="ECO:0007669"/>
    <property type="project" value="TreeGrafter"/>
</dbReference>